<reference evidence="2" key="1">
    <citation type="journal article" date="2019" name="Int. J. Syst. Evol. Microbiol.">
        <title>The Global Catalogue of Microorganisms (GCM) 10K type strain sequencing project: providing services to taxonomists for standard genome sequencing and annotation.</title>
        <authorList>
            <consortium name="The Broad Institute Genomics Platform"/>
            <consortium name="The Broad Institute Genome Sequencing Center for Infectious Disease"/>
            <person name="Wu L."/>
            <person name="Ma J."/>
        </authorList>
    </citation>
    <scope>NUCLEOTIDE SEQUENCE [LARGE SCALE GENOMIC DNA]</scope>
    <source>
        <strain evidence="2">CCUG 55608</strain>
    </source>
</reference>
<sequence>MPTKPYNSPTYWQPFTKTHETSQWVMGLDEQFKQAAHRETLDLPMEAGTLEICLTANSLWLISEWGGAGKLAIRTCFDPQLVQKFKKVRTTKNGVEYQIQGSLGTFGVKIECPHSDKTLLHYTTSLKPAQPFTVQAFPRDLYLLDNDYNPFTTEGMVYVTQSGPTSGLAYLSLVEPTECSVFYFQNFTALSDYCQMTQTEPSSTVTVQWPEVGFALPSSNQPLEAGQEIVLSDAYIYLIPTVPKTEFQAADQFLEAIGRVYRLLPKPETEYYDWPKAAEITIEALTESPHCGRRIQKHYYVNAYVDSTQKPPESMVQLAILVPLWEYQEWLGQTVSLVEQLQKNLPSFYDEKHETIMRWLPGGIFKEEERSEEQDHNKVDSWYLLHTLLNLGRLAEKGNPEAKDLLFGSLEYVIKAGHHFNYDWPVFYDIRTLDIIKAETAEGQGGELDVAGLYTHVMVQAYELTRDPRYLNEAMASAERLKGKGFELLYQSNITIMSALTLAKLWKITGNRLYFDQSRLSIANVLARLWIWECNFGYGQNRSIFMGVAPLKNAPYVAAYEEAEIFATMLSFLKEVGPDVPETVRMMFSEYFKYLLHRGRFYFPSELPEEMVCQQPREGRLIRELPIPLEDISIGWKQAGEVGQEVYGGAMPYILTTNAYKQFQNIPVIIFSDYPIYHAEYEFTEKNKGYVVVRLAGTSDCTCQVRLIAKSRSMPTVQLYDEDAPDSPALEPVKKADRYCEYRVSGSQRLRMEWESAKKN</sequence>
<gene>
    <name evidence="1" type="ORF">ACFQ4C_01705</name>
</gene>
<name>A0ABW3QDZ2_9BACT</name>
<evidence type="ECO:0000313" key="2">
    <source>
        <dbReference type="Proteomes" id="UP001597116"/>
    </source>
</evidence>
<protein>
    <submittedName>
        <fullName evidence="1">Uncharacterized protein</fullName>
    </submittedName>
</protein>
<proteinExistence type="predicted"/>
<accession>A0ABW3QDZ2</accession>
<dbReference type="InterPro" id="IPR008928">
    <property type="entry name" value="6-hairpin_glycosidase_sf"/>
</dbReference>
<keyword evidence="2" id="KW-1185">Reference proteome</keyword>
<dbReference type="EMBL" id="JBHTLP010000001">
    <property type="protein sequence ID" value="MFD1139799.1"/>
    <property type="molecule type" value="Genomic_DNA"/>
</dbReference>
<evidence type="ECO:0000313" key="1">
    <source>
        <dbReference type="EMBL" id="MFD1139799.1"/>
    </source>
</evidence>
<organism evidence="1 2">
    <name type="scientific">Larkinella insperata</name>
    <dbReference type="NCBI Taxonomy" id="332158"/>
    <lineage>
        <taxon>Bacteria</taxon>
        <taxon>Pseudomonadati</taxon>
        <taxon>Bacteroidota</taxon>
        <taxon>Cytophagia</taxon>
        <taxon>Cytophagales</taxon>
        <taxon>Spirosomataceae</taxon>
        <taxon>Larkinella</taxon>
    </lineage>
</organism>
<dbReference type="RefSeq" id="WP_265990476.1">
    <property type="nucleotide sequence ID" value="NZ_CP110973.1"/>
</dbReference>
<comment type="caution">
    <text evidence="1">The sequence shown here is derived from an EMBL/GenBank/DDBJ whole genome shotgun (WGS) entry which is preliminary data.</text>
</comment>
<dbReference type="Proteomes" id="UP001597116">
    <property type="component" value="Unassembled WGS sequence"/>
</dbReference>
<dbReference type="SUPFAM" id="SSF48208">
    <property type="entry name" value="Six-hairpin glycosidases"/>
    <property type="match status" value="1"/>
</dbReference>